<organism evidence="2">
    <name type="scientific">Tanacetum cinerariifolium</name>
    <name type="common">Dalmatian daisy</name>
    <name type="synonym">Chrysanthemum cinerariifolium</name>
    <dbReference type="NCBI Taxonomy" id="118510"/>
    <lineage>
        <taxon>Eukaryota</taxon>
        <taxon>Viridiplantae</taxon>
        <taxon>Streptophyta</taxon>
        <taxon>Embryophyta</taxon>
        <taxon>Tracheophyta</taxon>
        <taxon>Spermatophyta</taxon>
        <taxon>Magnoliopsida</taxon>
        <taxon>eudicotyledons</taxon>
        <taxon>Gunneridae</taxon>
        <taxon>Pentapetalae</taxon>
        <taxon>asterids</taxon>
        <taxon>campanulids</taxon>
        <taxon>Asterales</taxon>
        <taxon>Asteraceae</taxon>
        <taxon>Asteroideae</taxon>
        <taxon>Anthemideae</taxon>
        <taxon>Anthemidinae</taxon>
        <taxon>Tanacetum</taxon>
    </lineage>
</organism>
<dbReference type="PANTHER" id="PTHR11439:SF487">
    <property type="entry name" value="RNA-DIRECTED DNA POLYMERASE"/>
    <property type="match status" value="1"/>
</dbReference>
<accession>A0A6L2M025</accession>
<dbReference type="EMBL" id="BKCJ010005288">
    <property type="protein sequence ID" value="GEU65904.1"/>
    <property type="molecule type" value="Genomic_DNA"/>
</dbReference>
<protein>
    <submittedName>
        <fullName evidence="2">Copia protein</fullName>
    </submittedName>
</protein>
<sequence>MPKGIKQSPLEKVLLKSAEKYIHFSLKDCTCLDDKDDTRSSHEYLNDLEEEYQARALLAKSKRFFKKVSTYQSPFHPKTLNSLQHKPELRPTEDFEAKYNKVKAKLALLSSRSSASKASMIKNKGLIPEPYEWDEKEVSSDDNEMVEVKVLMALPEENDAVSKEGAKNADDAKMTIPGVERPWLSEAEGFILLNHDTVDESSVCTIPLPPLKKLDGVEPISRPKTIKSVLRSKSTFKAEALKYVTINEPSSAPAKERKINPRNPQHAFKKCKPYGSPNHTTTDHFDIEWFKRGKVLQAKKAEALKSTRAELSNANRSKTPTKSPEAIKFSKPLVNNINIAESERYPPDEYHHPYEPSQRILSPPLHVPSMVTPALQDRWSQDKHIELVNIIGNPGARMITRSMAKQLSVASTYEGLFIDFLSEEEPKKTSRFEYFLGSCLAKRKNTDPKIKEKYKSTVLNGGLATVVVCCGGLPTAVWHTGTLNKVWTLVPAPYGKTIINSRWVFRNKKDETRIVIKNEARLVAQGYNQQEAIDYDETFAPVARLEAIRIFLAFATYMNFILYQMDVKSVFLNGKLKEEVYVKQPLGFESSEFPNHVCKLDKAFYELKQAPQEWYETLSTFLTKHKFVRGKIENTLFVYKTQIDQPVAMSLAEAKHVAVVGCCANILWMKSQLTDYNIIYKKVPIFCDNTSAIAILNNPVLHSRTKHIDIRYHFIRDHIFKGDIELHFVPTQYQLTDIFTKPLDEPTFKRLIVELAMLNIDSKPKASVLTEEN</sequence>
<feature type="domain" description="Reverse transcriptase Ty1/copia-type" evidence="1">
    <location>
        <begin position="484"/>
        <end position="639"/>
    </location>
</feature>
<comment type="caution">
    <text evidence="2">The sequence shown here is derived from an EMBL/GenBank/DDBJ whole genome shotgun (WGS) entry which is preliminary data.</text>
</comment>
<dbReference type="AlphaFoldDB" id="A0A6L2M025"/>
<dbReference type="Pfam" id="PF07727">
    <property type="entry name" value="RVT_2"/>
    <property type="match status" value="1"/>
</dbReference>
<dbReference type="InterPro" id="IPR013103">
    <property type="entry name" value="RVT_2"/>
</dbReference>
<name>A0A6L2M025_TANCI</name>
<dbReference type="PANTHER" id="PTHR11439">
    <property type="entry name" value="GAG-POL-RELATED RETROTRANSPOSON"/>
    <property type="match status" value="1"/>
</dbReference>
<gene>
    <name evidence="2" type="ORF">Tci_037882</name>
</gene>
<proteinExistence type="predicted"/>
<evidence type="ECO:0000259" key="1">
    <source>
        <dbReference type="Pfam" id="PF07727"/>
    </source>
</evidence>
<dbReference type="CDD" id="cd09272">
    <property type="entry name" value="RNase_HI_RT_Ty1"/>
    <property type="match status" value="1"/>
</dbReference>
<reference evidence="2" key="1">
    <citation type="journal article" date="2019" name="Sci. Rep.">
        <title>Draft genome of Tanacetum cinerariifolium, the natural source of mosquito coil.</title>
        <authorList>
            <person name="Yamashiro T."/>
            <person name="Shiraishi A."/>
            <person name="Satake H."/>
            <person name="Nakayama K."/>
        </authorList>
    </citation>
    <scope>NUCLEOTIDE SEQUENCE</scope>
</reference>
<evidence type="ECO:0000313" key="2">
    <source>
        <dbReference type="EMBL" id="GEU65904.1"/>
    </source>
</evidence>
<dbReference type="PROSITE" id="PS51300">
    <property type="entry name" value="NIRD"/>
    <property type="match status" value="1"/>
</dbReference>